<feature type="domain" description="Metallo-beta-lactamase" evidence="5">
    <location>
        <begin position="93"/>
        <end position="301"/>
    </location>
</feature>
<accession>A0A7S9GXC6</accession>
<dbReference type="GO" id="GO:0016787">
    <property type="term" value="F:hydrolase activity"/>
    <property type="evidence" value="ECO:0007669"/>
    <property type="project" value="UniProtKB-KW"/>
</dbReference>
<evidence type="ECO:0000256" key="4">
    <source>
        <dbReference type="ARBA" id="ARBA00022833"/>
    </source>
</evidence>
<dbReference type="PANTHER" id="PTHR42978:SF6">
    <property type="entry name" value="QUORUM-QUENCHING LACTONASE YTNP-RELATED"/>
    <property type="match status" value="1"/>
</dbReference>
<evidence type="ECO:0000259" key="5">
    <source>
        <dbReference type="SMART" id="SM00849"/>
    </source>
</evidence>
<dbReference type="CDD" id="cd07720">
    <property type="entry name" value="OPHC2-like_MBL-fold"/>
    <property type="match status" value="1"/>
</dbReference>
<keyword evidence="4" id="KW-0862">Zinc</keyword>
<dbReference type="SUPFAM" id="SSF56281">
    <property type="entry name" value="Metallo-hydrolase/oxidoreductase"/>
    <property type="match status" value="1"/>
</dbReference>
<name>A0A7S9GXC6_9BRAD</name>
<proteinExistence type="inferred from homology"/>
<dbReference type="Gene3D" id="3.60.15.10">
    <property type="entry name" value="Ribonuclease Z/Hydroxyacylglutathione hydrolase-like"/>
    <property type="match status" value="1"/>
</dbReference>
<keyword evidence="7" id="KW-1185">Reference proteome</keyword>
<dbReference type="SMART" id="SM00849">
    <property type="entry name" value="Lactamase_B"/>
    <property type="match status" value="1"/>
</dbReference>
<dbReference type="InterPro" id="IPR001279">
    <property type="entry name" value="Metallo-B-lactamas"/>
</dbReference>
<evidence type="ECO:0000313" key="6">
    <source>
        <dbReference type="EMBL" id="QPF88606.1"/>
    </source>
</evidence>
<gene>
    <name evidence="6" type="ORF">IC761_18880</name>
</gene>
<evidence type="ECO:0000256" key="2">
    <source>
        <dbReference type="ARBA" id="ARBA00022723"/>
    </source>
</evidence>
<keyword evidence="3 6" id="KW-0378">Hydrolase</keyword>
<dbReference type="Proteomes" id="UP000594621">
    <property type="component" value="Chromosome"/>
</dbReference>
<dbReference type="InterPro" id="IPR036866">
    <property type="entry name" value="RibonucZ/Hydroxyglut_hydro"/>
</dbReference>
<protein>
    <submittedName>
        <fullName evidence="6">MBL fold metallo-hydrolase</fullName>
    </submittedName>
</protein>
<dbReference type="GO" id="GO:0046872">
    <property type="term" value="F:metal ion binding"/>
    <property type="evidence" value="ECO:0007669"/>
    <property type="project" value="UniProtKB-KW"/>
</dbReference>
<organism evidence="6 7">
    <name type="scientific">Bradyrhizobium commune</name>
    <dbReference type="NCBI Taxonomy" id="83627"/>
    <lineage>
        <taxon>Bacteria</taxon>
        <taxon>Pseudomonadati</taxon>
        <taxon>Pseudomonadota</taxon>
        <taxon>Alphaproteobacteria</taxon>
        <taxon>Hyphomicrobiales</taxon>
        <taxon>Nitrobacteraceae</taxon>
        <taxon>Bradyrhizobium</taxon>
    </lineage>
</organism>
<reference evidence="6 7" key="1">
    <citation type="submission" date="2020-09" db="EMBL/GenBank/DDBJ databases">
        <title>Complete genomes of bradyrhizobia occurring on native shrubby legumes in Australia.</title>
        <authorList>
            <person name="Lafay B."/>
        </authorList>
    </citation>
    <scope>NUCLEOTIDE SEQUENCE [LARGE SCALE GENOMIC DNA]</scope>
    <source>
        <strain evidence="6 7">BDV5040</strain>
    </source>
</reference>
<dbReference type="KEGG" id="bcou:IC761_18880"/>
<dbReference type="PANTHER" id="PTHR42978">
    <property type="entry name" value="QUORUM-QUENCHING LACTONASE YTNP-RELATED-RELATED"/>
    <property type="match status" value="1"/>
</dbReference>
<comment type="similarity">
    <text evidence="1">Belongs to the metallo-beta-lactamase superfamily.</text>
</comment>
<keyword evidence="2" id="KW-0479">Metal-binding</keyword>
<dbReference type="AlphaFoldDB" id="A0A7S9GXC6"/>
<dbReference type="Pfam" id="PF00753">
    <property type="entry name" value="Lactamase_B"/>
    <property type="match status" value="1"/>
</dbReference>
<sequence>MFDVSRRDLTLGAADACAAFGLDKPITFVDAAYDQQSVAQPFRKYKVGDIEVFSLIDGMRDVPLRDGMVRNVSVEQVKTALCGAGFPDNQAPLRFIVMALKLRDQVVLIDSGTGGHPIYGEGNGRLFESMAAAGLDPKAVKTILISHLHGDHIYGLMNNESDAQVFPDADIVVPAAELKWWTRPGVESLDLGPSRKGLARRIQATVATWKNVRTFEGEPELLPGVHAIEVPGHSPGMVAHLVASGGEQFLISADVVNLAPHIATHPEWQLAIDQDPQMAVETRRKIFDRAVADRLTISGTHWLMPNVGTLAKDGNGYVFAAKG</sequence>
<dbReference type="RefSeq" id="WP_195798159.1">
    <property type="nucleotide sequence ID" value="NZ_CP061379.1"/>
</dbReference>
<evidence type="ECO:0000256" key="3">
    <source>
        <dbReference type="ARBA" id="ARBA00022801"/>
    </source>
</evidence>
<dbReference type="InterPro" id="IPR051013">
    <property type="entry name" value="MBL_superfamily_lactonases"/>
</dbReference>
<evidence type="ECO:0000256" key="1">
    <source>
        <dbReference type="ARBA" id="ARBA00007749"/>
    </source>
</evidence>
<evidence type="ECO:0000313" key="7">
    <source>
        <dbReference type="Proteomes" id="UP000594621"/>
    </source>
</evidence>
<dbReference type="EMBL" id="CP061379">
    <property type="protein sequence ID" value="QPF88606.1"/>
    <property type="molecule type" value="Genomic_DNA"/>
</dbReference>